<proteinExistence type="predicted"/>
<dbReference type="Proteomes" id="UP000271889">
    <property type="component" value="Unassembled WGS sequence"/>
</dbReference>
<evidence type="ECO:0000313" key="2">
    <source>
        <dbReference type="EMBL" id="VDK70149.1"/>
    </source>
</evidence>
<gene>
    <name evidence="2" type="ORF">CGOC_LOCUS6586</name>
</gene>
<feature type="compositionally biased region" description="Low complexity" evidence="1">
    <location>
        <begin position="87"/>
        <end position="99"/>
    </location>
</feature>
<feature type="region of interest" description="Disordered" evidence="1">
    <location>
        <begin position="1"/>
        <end position="42"/>
    </location>
</feature>
<accession>A0A3P6SEF6</accession>
<feature type="compositionally biased region" description="Basic and acidic residues" evidence="1">
    <location>
        <begin position="101"/>
        <end position="119"/>
    </location>
</feature>
<dbReference type="EMBL" id="UYRV01021724">
    <property type="protein sequence ID" value="VDK70149.1"/>
    <property type="molecule type" value="Genomic_DNA"/>
</dbReference>
<protein>
    <submittedName>
        <fullName evidence="2">Uncharacterized protein</fullName>
    </submittedName>
</protein>
<feature type="compositionally biased region" description="Polar residues" evidence="1">
    <location>
        <begin position="152"/>
        <end position="163"/>
    </location>
</feature>
<evidence type="ECO:0000313" key="3">
    <source>
        <dbReference type="Proteomes" id="UP000271889"/>
    </source>
</evidence>
<reference evidence="2 3" key="1">
    <citation type="submission" date="2018-11" db="EMBL/GenBank/DDBJ databases">
        <authorList>
            <consortium name="Pathogen Informatics"/>
        </authorList>
    </citation>
    <scope>NUCLEOTIDE SEQUENCE [LARGE SCALE GENOMIC DNA]</scope>
</reference>
<sequence length="242" mass="26856">MKTAEEAEDEDFDMEGTTGKQRTVGDILGDEEERMIQAPPKDARLADIEQAFISEHQKKLPHVGESKVVEDTLDKGQKATKDSVPNQQASRASSASPQSTPERRAATLEETSEKGEKAKRTVAMQDDSGAAVSSELDSFVERRADTKKSPDTQKAPSMTTVQKANLEKKSKEQLKKAESRLQEKKRTEIDEPLKKGSSKEETESESSKQPKEKKGTKADKPEKRGSKEKQKEKHTNKKTGKS</sequence>
<name>A0A3P6SEF6_CYLGO</name>
<feature type="compositionally biased region" description="Acidic residues" evidence="1">
    <location>
        <begin position="1"/>
        <end position="14"/>
    </location>
</feature>
<feature type="compositionally biased region" description="Basic and acidic residues" evidence="1">
    <location>
        <begin position="139"/>
        <end position="151"/>
    </location>
</feature>
<organism evidence="2 3">
    <name type="scientific">Cylicostephanus goldi</name>
    <name type="common">Nematode worm</name>
    <dbReference type="NCBI Taxonomy" id="71465"/>
    <lineage>
        <taxon>Eukaryota</taxon>
        <taxon>Metazoa</taxon>
        <taxon>Ecdysozoa</taxon>
        <taxon>Nematoda</taxon>
        <taxon>Chromadorea</taxon>
        <taxon>Rhabditida</taxon>
        <taxon>Rhabditina</taxon>
        <taxon>Rhabditomorpha</taxon>
        <taxon>Strongyloidea</taxon>
        <taxon>Strongylidae</taxon>
        <taxon>Cylicostephanus</taxon>
    </lineage>
</organism>
<feature type="compositionally biased region" description="Basic and acidic residues" evidence="1">
    <location>
        <begin position="165"/>
        <end position="233"/>
    </location>
</feature>
<keyword evidence="3" id="KW-1185">Reference proteome</keyword>
<feature type="region of interest" description="Disordered" evidence="1">
    <location>
        <begin position="56"/>
        <end position="242"/>
    </location>
</feature>
<feature type="compositionally biased region" description="Basic and acidic residues" evidence="1">
    <location>
        <begin position="56"/>
        <end position="81"/>
    </location>
</feature>
<evidence type="ECO:0000256" key="1">
    <source>
        <dbReference type="SAM" id="MobiDB-lite"/>
    </source>
</evidence>
<dbReference type="AlphaFoldDB" id="A0A3P6SEF6"/>